<organism evidence="1 2">
    <name type="scientific">Granulicella sibirica</name>
    <dbReference type="NCBI Taxonomy" id="2479048"/>
    <lineage>
        <taxon>Bacteria</taxon>
        <taxon>Pseudomonadati</taxon>
        <taxon>Acidobacteriota</taxon>
        <taxon>Terriglobia</taxon>
        <taxon>Terriglobales</taxon>
        <taxon>Acidobacteriaceae</taxon>
        <taxon>Granulicella</taxon>
    </lineage>
</organism>
<dbReference type="EMBL" id="RDSM01000001">
    <property type="protein sequence ID" value="RXH58220.1"/>
    <property type="molecule type" value="Genomic_DNA"/>
</dbReference>
<accession>A0A4Q0T6F2</accession>
<sequence>MEQGRQSMTIRSLDALALFYRIRIEDILIRAKALRGDPL</sequence>
<keyword evidence="2" id="KW-1185">Reference proteome</keyword>
<protein>
    <submittedName>
        <fullName evidence="1">Uncharacterized protein</fullName>
    </submittedName>
</protein>
<dbReference type="AlphaFoldDB" id="A0A4Q0T6F2"/>
<name>A0A4Q0T6F2_9BACT</name>
<reference evidence="2" key="2">
    <citation type="submission" date="2019-02" db="EMBL/GenBank/DDBJ databases">
        <title>Granulicella sibirica sp. nov., a psychrotolerant acidobacterium isolated from an organic soil layer in forested tundra, West Siberia.</title>
        <authorList>
            <person name="Oshkin I.Y."/>
            <person name="Kulichevskaya I.S."/>
            <person name="Rijpstra W.I.C."/>
            <person name="Sinninghe Damste J.S."/>
            <person name="Rakitin A.L."/>
            <person name="Ravin N.V."/>
            <person name="Dedysh S.N."/>
        </authorList>
    </citation>
    <scope>NUCLEOTIDE SEQUENCE [LARGE SCALE GENOMIC DNA]</scope>
    <source>
        <strain evidence="2">AF10</strain>
    </source>
</reference>
<proteinExistence type="predicted"/>
<evidence type="ECO:0000313" key="1">
    <source>
        <dbReference type="EMBL" id="RXH58220.1"/>
    </source>
</evidence>
<gene>
    <name evidence="1" type="ORF">GRAN_1530</name>
</gene>
<dbReference type="Proteomes" id="UP000289437">
    <property type="component" value="Unassembled WGS sequence"/>
</dbReference>
<comment type="caution">
    <text evidence="1">The sequence shown here is derived from an EMBL/GenBank/DDBJ whole genome shotgun (WGS) entry which is preliminary data.</text>
</comment>
<reference evidence="1 2" key="1">
    <citation type="submission" date="2018-11" db="EMBL/GenBank/DDBJ databases">
        <authorList>
            <person name="Mardanov A.V."/>
            <person name="Ravin N.V."/>
            <person name="Dedysh S.N."/>
        </authorList>
    </citation>
    <scope>NUCLEOTIDE SEQUENCE [LARGE SCALE GENOMIC DNA]</scope>
    <source>
        <strain evidence="1 2">AF10</strain>
    </source>
</reference>
<evidence type="ECO:0000313" key="2">
    <source>
        <dbReference type="Proteomes" id="UP000289437"/>
    </source>
</evidence>